<name>A0A1Y2DAG2_9FUNG</name>
<gene>
    <name evidence="1" type="ORF">LY90DRAFT_701849</name>
</gene>
<proteinExistence type="predicted"/>
<sequence length="82" mass="9234">MSSRGSYSSGYYSNGAFFNRNAPLISYGNSQREYQKPTTIYSEPIGSYTGSLYRSSQGTYINTCNGSYRYVGPKLRNQQNQV</sequence>
<protein>
    <submittedName>
        <fullName evidence="1">Uncharacterized protein</fullName>
    </submittedName>
</protein>
<dbReference type="Proteomes" id="UP000193920">
    <property type="component" value="Unassembled WGS sequence"/>
</dbReference>
<accession>A0A1Y2DAG2</accession>
<evidence type="ECO:0000313" key="2">
    <source>
        <dbReference type="Proteomes" id="UP000193920"/>
    </source>
</evidence>
<reference evidence="1 2" key="1">
    <citation type="submission" date="2016-08" db="EMBL/GenBank/DDBJ databases">
        <title>A Parts List for Fungal Cellulosomes Revealed by Comparative Genomics.</title>
        <authorList>
            <consortium name="DOE Joint Genome Institute"/>
            <person name="Haitjema C.H."/>
            <person name="Gilmore S.P."/>
            <person name="Henske J.K."/>
            <person name="Solomon K.V."/>
            <person name="De Groot R."/>
            <person name="Kuo A."/>
            <person name="Mondo S.J."/>
            <person name="Salamov A.A."/>
            <person name="Labutti K."/>
            <person name="Zhao Z."/>
            <person name="Chiniquy J."/>
            <person name="Barry K."/>
            <person name="Brewer H.M."/>
            <person name="Purvine S.O."/>
            <person name="Wright A.T."/>
            <person name="Boxma B."/>
            <person name="Van Alen T."/>
            <person name="Hackstein J.H."/>
            <person name="Baker S.E."/>
            <person name="Grigoriev I.V."/>
            <person name="O'Malley M.A."/>
        </authorList>
    </citation>
    <scope>NUCLEOTIDE SEQUENCE [LARGE SCALE GENOMIC DNA]</scope>
    <source>
        <strain evidence="1 2">G1</strain>
    </source>
</reference>
<dbReference type="AlphaFoldDB" id="A0A1Y2DAG2"/>
<keyword evidence="2" id="KW-1185">Reference proteome</keyword>
<comment type="caution">
    <text evidence="1">The sequence shown here is derived from an EMBL/GenBank/DDBJ whole genome shotgun (WGS) entry which is preliminary data.</text>
</comment>
<dbReference type="EMBL" id="MCOG01000074">
    <property type="protein sequence ID" value="ORY56262.1"/>
    <property type="molecule type" value="Genomic_DNA"/>
</dbReference>
<organism evidence="1 2">
    <name type="scientific">Neocallimastix californiae</name>
    <dbReference type="NCBI Taxonomy" id="1754190"/>
    <lineage>
        <taxon>Eukaryota</taxon>
        <taxon>Fungi</taxon>
        <taxon>Fungi incertae sedis</taxon>
        <taxon>Chytridiomycota</taxon>
        <taxon>Chytridiomycota incertae sedis</taxon>
        <taxon>Neocallimastigomycetes</taxon>
        <taxon>Neocallimastigales</taxon>
        <taxon>Neocallimastigaceae</taxon>
        <taxon>Neocallimastix</taxon>
    </lineage>
</organism>
<evidence type="ECO:0000313" key="1">
    <source>
        <dbReference type="EMBL" id="ORY56262.1"/>
    </source>
</evidence>